<proteinExistence type="predicted"/>
<comment type="caution">
    <text evidence="1">The sequence shown here is derived from an EMBL/GenBank/DDBJ whole genome shotgun (WGS) entry which is preliminary data.</text>
</comment>
<dbReference type="GO" id="GO:0043138">
    <property type="term" value="F:3'-5' DNA helicase activity"/>
    <property type="evidence" value="ECO:0007669"/>
    <property type="project" value="UniProtKB-EC"/>
</dbReference>
<dbReference type="AlphaFoldDB" id="A0ABD3GW33"/>
<evidence type="ECO:0000313" key="1">
    <source>
        <dbReference type="EMBL" id="KAL3683462.1"/>
    </source>
</evidence>
<dbReference type="InterPro" id="IPR027417">
    <property type="entry name" value="P-loop_NTPase"/>
</dbReference>
<dbReference type="PANTHER" id="PTHR47835">
    <property type="entry name" value="HFM1, ATP DEPENDENT DNA HELICASE HOMOLOG"/>
    <property type="match status" value="1"/>
</dbReference>
<dbReference type="EMBL" id="JBJQOH010000006">
    <property type="protein sequence ID" value="KAL3683462.1"/>
    <property type="molecule type" value="Genomic_DNA"/>
</dbReference>
<sequence length="134" mass="14462">MRPVKLTSKVFDIILQYCNEKPTLVFCPTRKGAQDTALKLAETVSKAGAKNPFIKTEEQRVRLQAAGAETNDKNMQSCIPFGVGFHSGGVGFADRGLVEGLFLKGDLPVLCTTMTLAHGMNLPAHLVVIKSTQS</sequence>
<protein>
    <recommendedName>
        <fullName evidence="3">Helicase C-terminal domain-containing protein</fullName>
    </recommendedName>
</protein>
<dbReference type="SUPFAM" id="SSF52540">
    <property type="entry name" value="P-loop containing nucleoside triphosphate hydrolases"/>
    <property type="match status" value="1"/>
</dbReference>
<name>A0ABD3GW33_9MARC</name>
<dbReference type="InterPro" id="IPR052247">
    <property type="entry name" value="Meiotic_Crossover_Helicase"/>
</dbReference>
<organism evidence="1 2">
    <name type="scientific">Riccia sorocarpa</name>
    <dbReference type="NCBI Taxonomy" id="122646"/>
    <lineage>
        <taxon>Eukaryota</taxon>
        <taxon>Viridiplantae</taxon>
        <taxon>Streptophyta</taxon>
        <taxon>Embryophyta</taxon>
        <taxon>Marchantiophyta</taxon>
        <taxon>Marchantiopsida</taxon>
        <taxon>Marchantiidae</taxon>
        <taxon>Marchantiales</taxon>
        <taxon>Ricciaceae</taxon>
        <taxon>Riccia</taxon>
    </lineage>
</organism>
<dbReference type="Proteomes" id="UP001633002">
    <property type="component" value="Unassembled WGS sequence"/>
</dbReference>
<keyword evidence="2" id="KW-1185">Reference proteome</keyword>
<evidence type="ECO:0000313" key="2">
    <source>
        <dbReference type="Proteomes" id="UP001633002"/>
    </source>
</evidence>
<reference evidence="1 2" key="1">
    <citation type="submission" date="2024-09" db="EMBL/GenBank/DDBJ databases">
        <title>Chromosome-scale assembly of Riccia sorocarpa.</title>
        <authorList>
            <person name="Paukszto L."/>
        </authorList>
    </citation>
    <scope>NUCLEOTIDE SEQUENCE [LARGE SCALE GENOMIC DNA]</scope>
    <source>
        <strain evidence="1">LP-2024</strain>
        <tissue evidence="1">Aerial parts of the thallus</tissue>
    </source>
</reference>
<dbReference type="Gene3D" id="3.40.50.300">
    <property type="entry name" value="P-loop containing nucleotide triphosphate hydrolases"/>
    <property type="match status" value="1"/>
</dbReference>
<accession>A0ABD3GW33</accession>
<gene>
    <name evidence="1" type="ORF">R1sor_001484</name>
</gene>
<evidence type="ECO:0008006" key="3">
    <source>
        <dbReference type="Google" id="ProtNLM"/>
    </source>
</evidence>
<dbReference type="PANTHER" id="PTHR47835:SF3">
    <property type="entry name" value="HELICASE FOR MEIOSIS 1"/>
    <property type="match status" value="1"/>
</dbReference>
<dbReference type="GO" id="GO:0016787">
    <property type="term" value="F:hydrolase activity"/>
    <property type="evidence" value="ECO:0007669"/>
    <property type="project" value="UniProtKB-KW"/>
</dbReference>